<organism evidence="1">
    <name type="scientific">Rhizophora mucronata</name>
    <name type="common">Asiatic mangrove</name>
    <dbReference type="NCBI Taxonomy" id="61149"/>
    <lineage>
        <taxon>Eukaryota</taxon>
        <taxon>Viridiplantae</taxon>
        <taxon>Streptophyta</taxon>
        <taxon>Embryophyta</taxon>
        <taxon>Tracheophyta</taxon>
        <taxon>Spermatophyta</taxon>
        <taxon>Magnoliopsida</taxon>
        <taxon>eudicotyledons</taxon>
        <taxon>Gunneridae</taxon>
        <taxon>Pentapetalae</taxon>
        <taxon>rosids</taxon>
        <taxon>fabids</taxon>
        <taxon>Malpighiales</taxon>
        <taxon>Rhizophoraceae</taxon>
        <taxon>Rhizophora</taxon>
    </lineage>
</organism>
<dbReference type="AlphaFoldDB" id="A0A2P2IN40"/>
<dbReference type="EMBL" id="GGEC01002137">
    <property type="protein sequence ID" value="MBW82620.1"/>
    <property type="molecule type" value="Transcribed_RNA"/>
</dbReference>
<sequence>MLIGLFMHPIAFPLPWLFPSQCLF</sequence>
<proteinExistence type="predicted"/>
<name>A0A2P2IN40_RHIMU</name>
<accession>A0A2P2IN40</accession>
<reference evidence="1" key="1">
    <citation type="submission" date="2018-02" db="EMBL/GenBank/DDBJ databases">
        <title>Rhizophora mucronata_Transcriptome.</title>
        <authorList>
            <person name="Meera S.P."/>
            <person name="Sreeshan A."/>
            <person name="Augustine A."/>
        </authorList>
    </citation>
    <scope>NUCLEOTIDE SEQUENCE</scope>
    <source>
        <tissue evidence="1">Leaf</tissue>
    </source>
</reference>
<protein>
    <submittedName>
        <fullName evidence="1">Uncharacterized protein</fullName>
    </submittedName>
</protein>
<evidence type="ECO:0000313" key="1">
    <source>
        <dbReference type="EMBL" id="MBW82620.1"/>
    </source>
</evidence>